<accession>A0A4R5F0L8</accession>
<dbReference type="Proteomes" id="UP000294662">
    <property type="component" value="Unassembled WGS sequence"/>
</dbReference>
<reference evidence="1 2" key="1">
    <citation type="submission" date="2019-03" db="EMBL/GenBank/DDBJ databases">
        <authorList>
            <person name="Zhang S."/>
        </authorList>
    </citation>
    <scope>NUCLEOTIDE SEQUENCE [LARGE SCALE GENOMIC DNA]</scope>
    <source>
        <strain evidence="1 2">S4J41</strain>
    </source>
</reference>
<organism evidence="1 2">
    <name type="scientific">Antarcticimicrobium sediminis</name>
    <dbReference type="NCBI Taxonomy" id="2546227"/>
    <lineage>
        <taxon>Bacteria</taxon>
        <taxon>Pseudomonadati</taxon>
        <taxon>Pseudomonadota</taxon>
        <taxon>Alphaproteobacteria</taxon>
        <taxon>Rhodobacterales</taxon>
        <taxon>Paracoccaceae</taxon>
        <taxon>Antarcticimicrobium</taxon>
    </lineage>
</organism>
<keyword evidence="2" id="KW-1185">Reference proteome</keyword>
<sequence>MTAKRAQNLTKLWAVAQVHREFTAHDISSAGGRTPEYVRLAFNDWLKAGYIEEAGSRGDKKVFRVVERGGVPPMYDADGNQISLGRDPEERMWFSIRKSHAAFSPTDVWMWSNSDAIEVTRRDASAYCQLLLQAGYLRCERKARSDGRPAMYRLIRDAGPRAPRARRVRAVWDPNSDQFTLLRGRVPA</sequence>
<protein>
    <submittedName>
        <fullName evidence="1">Uncharacterized protein</fullName>
    </submittedName>
</protein>
<gene>
    <name evidence="1" type="ORF">E1B25_01710</name>
</gene>
<dbReference type="OrthoDB" id="8080957at2"/>
<proteinExistence type="predicted"/>
<name>A0A4R5F0L8_9RHOB</name>
<dbReference type="AlphaFoldDB" id="A0A4R5F0L8"/>
<dbReference type="EMBL" id="SMFP01000001">
    <property type="protein sequence ID" value="TDE40954.1"/>
    <property type="molecule type" value="Genomic_DNA"/>
</dbReference>
<comment type="caution">
    <text evidence="1">The sequence shown here is derived from an EMBL/GenBank/DDBJ whole genome shotgun (WGS) entry which is preliminary data.</text>
</comment>
<dbReference type="RefSeq" id="WP_132826944.1">
    <property type="nucleotide sequence ID" value="NZ_SMFP01000001.1"/>
</dbReference>
<evidence type="ECO:0000313" key="2">
    <source>
        <dbReference type="Proteomes" id="UP000294662"/>
    </source>
</evidence>
<evidence type="ECO:0000313" key="1">
    <source>
        <dbReference type="EMBL" id="TDE40954.1"/>
    </source>
</evidence>